<keyword evidence="1" id="KW-0539">Nucleus</keyword>
<dbReference type="OrthoDB" id="6482909at2759"/>
<dbReference type="InterPro" id="IPR000210">
    <property type="entry name" value="BTB/POZ_dom"/>
</dbReference>
<dbReference type="Gene3D" id="3.30.710.10">
    <property type="entry name" value="Potassium Channel Kv1.1, Chain A"/>
    <property type="match status" value="1"/>
</dbReference>
<feature type="non-terminal residue" evidence="4">
    <location>
        <position position="87"/>
    </location>
</feature>
<dbReference type="EMBL" id="CP045895">
    <property type="protein sequence ID" value="QQP49400.1"/>
    <property type="molecule type" value="Genomic_DNA"/>
</dbReference>
<evidence type="ECO:0000313" key="5">
    <source>
        <dbReference type="Proteomes" id="UP000595437"/>
    </source>
</evidence>
<organism evidence="4 5">
    <name type="scientific">Caligus rogercresseyi</name>
    <name type="common">Sea louse</name>
    <dbReference type="NCBI Taxonomy" id="217165"/>
    <lineage>
        <taxon>Eukaryota</taxon>
        <taxon>Metazoa</taxon>
        <taxon>Ecdysozoa</taxon>
        <taxon>Arthropoda</taxon>
        <taxon>Crustacea</taxon>
        <taxon>Multicrustacea</taxon>
        <taxon>Hexanauplia</taxon>
        <taxon>Copepoda</taxon>
        <taxon>Siphonostomatoida</taxon>
        <taxon>Caligidae</taxon>
        <taxon>Caligus</taxon>
    </lineage>
</organism>
<evidence type="ECO:0000256" key="1">
    <source>
        <dbReference type="ARBA" id="ARBA00023242"/>
    </source>
</evidence>
<dbReference type="Proteomes" id="UP000595437">
    <property type="component" value="Chromosome 6"/>
</dbReference>
<reference evidence="5" key="1">
    <citation type="submission" date="2021-01" db="EMBL/GenBank/DDBJ databases">
        <title>Caligus Genome Assembly.</title>
        <authorList>
            <person name="Gallardo-Escarate C."/>
        </authorList>
    </citation>
    <scope>NUCLEOTIDE SEQUENCE [LARGE SCALE GENOMIC DNA]</scope>
</reference>
<dbReference type="InterPro" id="IPR051095">
    <property type="entry name" value="Dros_DevTransReg"/>
</dbReference>
<feature type="compositionally biased region" description="Low complexity" evidence="2">
    <location>
        <begin position="74"/>
        <end position="87"/>
    </location>
</feature>
<evidence type="ECO:0000259" key="3">
    <source>
        <dbReference type="PROSITE" id="PS50097"/>
    </source>
</evidence>
<dbReference type="Pfam" id="PF00651">
    <property type="entry name" value="BTB"/>
    <property type="match status" value="1"/>
</dbReference>
<name>A0A7T8HGG0_CALRO</name>
<feature type="domain" description="BTB" evidence="3">
    <location>
        <begin position="1"/>
        <end position="42"/>
    </location>
</feature>
<evidence type="ECO:0000313" key="4">
    <source>
        <dbReference type="EMBL" id="QQP49400.1"/>
    </source>
</evidence>
<dbReference type="SUPFAM" id="SSF54695">
    <property type="entry name" value="POZ domain"/>
    <property type="match status" value="1"/>
</dbReference>
<dbReference type="PROSITE" id="PS50097">
    <property type="entry name" value="BTB"/>
    <property type="match status" value="1"/>
</dbReference>
<proteinExistence type="predicted"/>
<dbReference type="AlphaFoldDB" id="A0A7T8HGG0"/>
<dbReference type="GO" id="GO:0005634">
    <property type="term" value="C:nucleus"/>
    <property type="evidence" value="ECO:0007669"/>
    <property type="project" value="TreeGrafter"/>
</dbReference>
<dbReference type="InterPro" id="IPR011333">
    <property type="entry name" value="SKP1/BTB/POZ_sf"/>
</dbReference>
<dbReference type="PANTHER" id="PTHR23110">
    <property type="entry name" value="BTB DOMAIN TRANSCRIPTION FACTOR"/>
    <property type="match status" value="1"/>
</dbReference>
<dbReference type="PANTHER" id="PTHR23110:SF106">
    <property type="entry name" value="FI01104P"/>
    <property type="match status" value="1"/>
</dbReference>
<keyword evidence="5" id="KW-1185">Reference proteome</keyword>
<protein>
    <recommendedName>
        <fullName evidence="3">BTB domain-containing protein</fullName>
    </recommendedName>
</protein>
<evidence type="ECO:0000256" key="2">
    <source>
        <dbReference type="SAM" id="MobiDB-lite"/>
    </source>
</evidence>
<sequence>YLEEILEDNPSDHPTIVLSQILFEDLKLLIDFMYAGEVSVEQSRLVRLLDAAKILKIKGLYETAPFEDENMEASSENNTSGTTESLP</sequence>
<feature type="region of interest" description="Disordered" evidence="2">
    <location>
        <begin position="66"/>
        <end position="87"/>
    </location>
</feature>
<dbReference type="GO" id="GO:0006357">
    <property type="term" value="P:regulation of transcription by RNA polymerase II"/>
    <property type="evidence" value="ECO:0007669"/>
    <property type="project" value="TreeGrafter"/>
</dbReference>
<feature type="non-terminal residue" evidence="4">
    <location>
        <position position="1"/>
    </location>
</feature>
<gene>
    <name evidence="4" type="ORF">FKW44_010060</name>
</gene>
<accession>A0A7T8HGG0</accession>